<dbReference type="GO" id="GO:0043770">
    <property type="term" value="F:demethylmenaquinone methyltransferase activity"/>
    <property type="evidence" value="ECO:0007669"/>
    <property type="project" value="UniProtKB-EC"/>
</dbReference>
<evidence type="ECO:0000313" key="5">
    <source>
        <dbReference type="EMBL" id="MCT7981512.1"/>
    </source>
</evidence>
<dbReference type="GO" id="GO:0032259">
    <property type="term" value="P:methylation"/>
    <property type="evidence" value="ECO:0007669"/>
    <property type="project" value="UniProtKB-KW"/>
</dbReference>
<dbReference type="RefSeq" id="WP_261198433.1">
    <property type="nucleotide sequence ID" value="NZ_JAMXFA010000071.1"/>
</dbReference>
<dbReference type="SUPFAM" id="SSF53335">
    <property type="entry name" value="S-adenosyl-L-methionine-dependent methyltransferases"/>
    <property type="match status" value="1"/>
</dbReference>
<dbReference type="PANTHER" id="PTHR43591">
    <property type="entry name" value="METHYLTRANSFERASE"/>
    <property type="match status" value="1"/>
</dbReference>
<organism evidence="5 6">
    <name type="scientific">Laspinema olomoucense D3b</name>
    <dbReference type="NCBI Taxonomy" id="2953688"/>
    <lineage>
        <taxon>Bacteria</taxon>
        <taxon>Bacillati</taxon>
        <taxon>Cyanobacteriota</taxon>
        <taxon>Cyanophyceae</taxon>
        <taxon>Oscillatoriophycideae</taxon>
        <taxon>Oscillatoriales</taxon>
        <taxon>Laspinemataceae</taxon>
        <taxon>Laspinema</taxon>
        <taxon>Laspinema olomoucense</taxon>
    </lineage>
</organism>
<gene>
    <name evidence="5" type="primary">ubiE</name>
    <name evidence="4" type="synonym">menG</name>
    <name evidence="5" type="ORF">NG792_27705</name>
</gene>
<dbReference type="EMBL" id="JAMXFA010000071">
    <property type="protein sequence ID" value="MCT7981512.1"/>
    <property type="molecule type" value="Genomic_DNA"/>
</dbReference>
<dbReference type="Pfam" id="PF01209">
    <property type="entry name" value="Ubie_methyltran"/>
    <property type="match status" value="1"/>
</dbReference>
<keyword evidence="6" id="KW-1185">Reference proteome</keyword>
<dbReference type="NCBIfam" id="TIGR01934">
    <property type="entry name" value="MenG_MenH_UbiE"/>
    <property type="match status" value="1"/>
</dbReference>
<comment type="catalytic activity">
    <reaction evidence="4">
        <text>demethylphylloquinol + S-adenosyl-L-methionine = phylloquinol + S-adenosyl-L-homocysteine + H(+)</text>
        <dbReference type="Rhea" id="RHEA:40551"/>
        <dbReference type="ChEBI" id="CHEBI:15378"/>
        <dbReference type="ChEBI" id="CHEBI:28433"/>
        <dbReference type="ChEBI" id="CHEBI:57856"/>
        <dbReference type="ChEBI" id="CHEBI:59789"/>
        <dbReference type="ChEBI" id="CHEBI:87844"/>
        <dbReference type="EC" id="2.1.1.329"/>
    </reaction>
</comment>
<dbReference type="HAMAP" id="MF_01813">
    <property type="entry name" value="MenG_UbiE_methyltr"/>
    <property type="match status" value="1"/>
</dbReference>
<keyword evidence="3 4" id="KW-0949">S-adenosyl-L-methionine</keyword>
<evidence type="ECO:0000256" key="4">
    <source>
        <dbReference type="HAMAP-Rule" id="MF_01982"/>
    </source>
</evidence>
<name>A0ABT2NG43_9CYAN</name>
<evidence type="ECO:0000313" key="6">
    <source>
        <dbReference type="Proteomes" id="UP001525961"/>
    </source>
</evidence>
<dbReference type="PROSITE" id="PS51608">
    <property type="entry name" value="SAM_MT_UBIE"/>
    <property type="match status" value="1"/>
</dbReference>
<protein>
    <recommendedName>
        <fullName evidence="4">2-phytyl-1,4-naphtoquinone methyltransferase</fullName>
        <ecNumber evidence="4">2.1.1.329</ecNumber>
    </recommendedName>
    <alternativeName>
        <fullName evidence="4">Demethylphylloquinone methyltransferase</fullName>
    </alternativeName>
</protein>
<dbReference type="EC" id="2.1.1.329" evidence="4"/>
<proteinExistence type="inferred from homology"/>
<reference evidence="5 6" key="1">
    <citation type="journal article" date="2022" name="Front. Microbiol.">
        <title>High genomic differentiation and limited gene flow indicate recent cryptic speciation within the genus Laspinema (cyanobacteria).</title>
        <authorList>
            <person name="Stanojkovic A."/>
            <person name="Skoupy S."/>
            <person name="Skaloud P."/>
            <person name="Dvorak P."/>
        </authorList>
    </citation>
    <scope>NUCLEOTIDE SEQUENCE [LARGE SCALE GENOMIC DNA]</scope>
    <source>
        <strain evidence="5 6">D3b</strain>
    </source>
</reference>
<accession>A0ABT2NG43</accession>
<evidence type="ECO:0000256" key="1">
    <source>
        <dbReference type="ARBA" id="ARBA00022603"/>
    </source>
</evidence>
<dbReference type="InterPro" id="IPR032904">
    <property type="entry name" value="MenG"/>
</dbReference>
<dbReference type="Gene3D" id="3.40.50.150">
    <property type="entry name" value="Vaccinia Virus protein VP39"/>
    <property type="match status" value="1"/>
</dbReference>
<dbReference type="InterPro" id="IPR004033">
    <property type="entry name" value="UbiE/COQ5_MeTrFase"/>
</dbReference>
<evidence type="ECO:0000256" key="3">
    <source>
        <dbReference type="ARBA" id="ARBA00022691"/>
    </source>
</evidence>
<dbReference type="HAMAP" id="MF_01982">
    <property type="entry name" value="MenG_phylloquinone_subfam"/>
    <property type="match status" value="1"/>
</dbReference>
<keyword evidence="1 4" id="KW-0489">Methyltransferase</keyword>
<evidence type="ECO:0000256" key="2">
    <source>
        <dbReference type="ARBA" id="ARBA00022679"/>
    </source>
</evidence>
<dbReference type="InterPro" id="IPR023576">
    <property type="entry name" value="UbiE/COQ5_MeTrFase_CS"/>
</dbReference>
<comment type="caution">
    <text evidence="5">The sequence shown here is derived from an EMBL/GenBank/DDBJ whole genome shotgun (WGS) entry which is preliminary data.</text>
</comment>
<dbReference type="InterPro" id="IPR029063">
    <property type="entry name" value="SAM-dependent_MTases_sf"/>
</dbReference>
<keyword evidence="2 4" id="KW-0808">Transferase</keyword>
<dbReference type="PROSITE" id="PS01183">
    <property type="entry name" value="UBIE_1"/>
    <property type="match status" value="1"/>
</dbReference>
<sequence length="250" mass="27716">MTPPAVETNPDAERIQALFNRIAPVYDRLNDWLSVGQHRIWKLMTVKWSQASSGDTCLDLCCGSGDLAQLLGERVGKTGQVFGVDFSCAQLEIARQRCDREASRNENRLYPPQTIHWIEADALHLPFADNFFDAATMGYGLRNVTDIPRSLQELHRVLKPGATAAILDFHRPSNPTLHAVQQWILQTIVVPVATANGLQDEYAYILPSLEKFPQGPEQIRLAQQAGFAQATHYPISGGIMGVLVVTKPQS</sequence>
<comment type="pathway">
    <text evidence="4">Cofactor biosynthesis; phylloquinone biosynthesis.</text>
</comment>
<dbReference type="CDD" id="cd02440">
    <property type="entry name" value="AdoMet_MTases"/>
    <property type="match status" value="1"/>
</dbReference>
<dbReference type="GO" id="GO:0008425">
    <property type="term" value="F:2-methoxy-6-polyprenyl-1,4-benzoquinol methyltransferase activity"/>
    <property type="evidence" value="ECO:0007669"/>
    <property type="project" value="UniProtKB-EC"/>
</dbReference>
<dbReference type="PANTHER" id="PTHR43591:SF24">
    <property type="entry name" value="2-METHOXY-6-POLYPRENYL-1,4-BENZOQUINOL METHYLASE, MITOCHONDRIAL"/>
    <property type="match status" value="1"/>
</dbReference>
<dbReference type="Proteomes" id="UP001525961">
    <property type="component" value="Unassembled WGS sequence"/>
</dbReference>
<comment type="similarity">
    <text evidence="4">Belongs to the class I-like SAM-binding methyltransferase superfamily. MenG/UbiE family.</text>
</comment>
<comment type="function">
    <text evidence="4">Methyltransferase required for the conversion of 2-phytyl-1,4-beta-naphthoquinol to phylloquinol.</text>
</comment>
<dbReference type="NCBIfam" id="NF001244">
    <property type="entry name" value="PRK00216.1-5"/>
    <property type="match status" value="1"/>
</dbReference>